<reference evidence="2 3" key="1">
    <citation type="journal article" date="2016" name="Environ. Microbiol.">
        <title>Genomic resolution of a cold subsurface aquifer community provides metabolic insights for novel microbes adapted to high CO concentrations.</title>
        <authorList>
            <person name="Probst A.J."/>
            <person name="Castelle C.J."/>
            <person name="Singh A."/>
            <person name="Brown C.T."/>
            <person name="Anantharaman K."/>
            <person name="Sharon I."/>
            <person name="Hug L.A."/>
            <person name="Burstein D."/>
            <person name="Emerson J.B."/>
            <person name="Thomas B.C."/>
            <person name="Banfield J.F."/>
        </authorList>
    </citation>
    <scope>NUCLEOTIDE SEQUENCE [LARGE SCALE GENOMIC DNA]</scope>
    <source>
        <strain evidence="2">CG1_02_41_21</strain>
    </source>
</reference>
<dbReference type="AlphaFoldDB" id="A0A1J4T8G1"/>
<sequence length="195" mass="20577">MKNIFNKKFLLAVIFSVAFIFMPYLVYGAGIIPPETGSVGGVTCPAGQEGRCGNYTLNDGVQLMVNVAQWILGIVGSLALLMFVIGGFMFLISAGNSKTVETGKNIIIGAVVGLIIVFCSYMIIKFSMAAMGLNWSGTTLVPTAISPVTTVLPADEPCVQQYGLQNFSCMINTNGHDCKTGLCSGAANIQCCLPN</sequence>
<keyword evidence="1" id="KW-0812">Transmembrane</keyword>
<evidence type="ECO:0000313" key="3">
    <source>
        <dbReference type="Proteomes" id="UP000182860"/>
    </source>
</evidence>
<keyword evidence="1" id="KW-0472">Membrane</keyword>
<feature type="transmembrane region" description="Helical" evidence="1">
    <location>
        <begin position="106"/>
        <end position="124"/>
    </location>
</feature>
<protein>
    <submittedName>
        <fullName evidence="2">Uncharacterized protein</fullName>
    </submittedName>
</protein>
<gene>
    <name evidence="2" type="ORF">AUJ35_02595</name>
</gene>
<organism evidence="2 3">
    <name type="scientific">Candidatus Falkowbacteria bacterium CG1_02_41_21</name>
    <dbReference type="NCBI Taxonomy" id="1805147"/>
    <lineage>
        <taxon>Bacteria</taxon>
        <taxon>Candidatus Falkowiibacteriota</taxon>
    </lineage>
</organism>
<evidence type="ECO:0000313" key="2">
    <source>
        <dbReference type="EMBL" id="OIO07187.1"/>
    </source>
</evidence>
<keyword evidence="1" id="KW-1133">Transmembrane helix</keyword>
<comment type="caution">
    <text evidence="2">The sequence shown here is derived from an EMBL/GenBank/DDBJ whole genome shotgun (WGS) entry which is preliminary data.</text>
</comment>
<proteinExistence type="predicted"/>
<dbReference type="InterPro" id="IPR043993">
    <property type="entry name" value="T4SS_pilin"/>
</dbReference>
<name>A0A1J4T8G1_9BACT</name>
<dbReference type="Pfam" id="PF18895">
    <property type="entry name" value="T4SS_pilin"/>
    <property type="match status" value="1"/>
</dbReference>
<accession>A0A1J4T8G1</accession>
<dbReference type="Proteomes" id="UP000182860">
    <property type="component" value="Unassembled WGS sequence"/>
</dbReference>
<feature type="transmembrane region" description="Helical" evidence="1">
    <location>
        <begin position="70"/>
        <end position="94"/>
    </location>
</feature>
<dbReference type="EMBL" id="MNUV01000048">
    <property type="protein sequence ID" value="OIO07187.1"/>
    <property type="molecule type" value="Genomic_DNA"/>
</dbReference>
<evidence type="ECO:0000256" key="1">
    <source>
        <dbReference type="SAM" id="Phobius"/>
    </source>
</evidence>